<feature type="binding site" evidence="11">
    <location>
        <position position="143"/>
    </location>
    <ligand>
        <name>substrate</name>
    </ligand>
</feature>
<evidence type="ECO:0000256" key="4">
    <source>
        <dbReference type="ARBA" id="ARBA00022605"/>
    </source>
</evidence>
<feature type="binding site" evidence="11">
    <location>
        <position position="86"/>
    </location>
    <ligand>
        <name>substrate</name>
    </ligand>
</feature>
<evidence type="ECO:0000256" key="6">
    <source>
        <dbReference type="ARBA" id="ARBA00022741"/>
    </source>
</evidence>
<protein>
    <recommendedName>
        <fullName evidence="3 11">Shikimate kinase</fullName>
        <shortName evidence="11">SK</shortName>
        <ecNumber evidence="3 11">2.7.1.71</ecNumber>
    </recommendedName>
</protein>
<dbReference type="GO" id="GO:0009073">
    <property type="term" value="P:aromatic amino acid family biosynthetic process"/>
    <property type="evidence" value="ECO:0007669"/>
    <property type="project" value="UniProtKB-KW"/>
</dbReference>
<dbReference type="UniPathway" id="UPA00053">
    <property type="reaction ID" value="UER00088"/>
</dbReference>
<comment type="subunit">
    <text evidence="11">Monomer.</text>
</comment>
<dbReference type="SUPFAM" id="SSF52540">
    <property type="entry name" value="P-loop containing nucleoside triphosphate hydrolases"/>
    <property type="match status" value="1"/>
</dbReference>
<keyword evidence="5 11" id="KW-0808">Transferase</keyword>
<dbReference type="Proteomes" id="UP000269923">
    <property type="component" value="Unassembled WGS sequence"/>
</dbReference>
<comment type="function">
    <text evidence="11">Catalyzes the specific phosphorylation of the 3-hydroxyl group of shikimic acid using ATP as a cosubstrate.</text>
</comment>
<keyword evidence="8 11" id="KW-0067">ATP-binding</keyword>
<dbReference type="STRING" id="1121352.GCA_000620925_00179"/>
<keyword evidence="7 11" id="KW-0418">Kinase</keyword>
<accession>A0A3P2A786</accession>
<evidence type="ECO:0000256" key="1">
    <source>
        <dbReference type="ARBA" id="ARBA00004842"/>
    </source>
</evidence>
<evidence type="ECO:0000313" key="12">
    <source>
        <dbReference type="EMBL" id="RRD91289.1"/>
    </source>
</evidence>
<evidence type="ECO:0000313" key="13">
    <source>
        <dbReference type="Proteomes" id="UP000269923"/>
    </source>
</evidence>
<keyword evidence="6 11" id="KW-0547">Nucleotide-binding</keyword>
<comment type="similarity">
    <text evidence="2 11">Belongs to the shikimate kinase family.</text>
</comment>
<feature type="binding site" evidence="11">
    <location>
        <position position="64"/>
    </location>
    <ligand>
        <name>substrate</name>
    </ligand>
</feature>
<dbReference type="InterPro" id="IPR023000">
    <property type="entry name" value="Shikimate_kinase_CS"/>
</dbReference>
<dbReference type="InterPro" id="IPR027417">
    <property type="entry name" value="P-loop_NTPase"/>
</dbReference>
<dbReference type="GO" id="GO:0009423">
    <property type="term" value="P:chorismate biosynthetic process"/>
    <property type="evidence" value="ECO:0007669"/>
    <property type="project" value="UniProtKB-UniRule"/>
</dbReference>
<dbReference type="GO" id="GO:0005829">
    <property type="term" value="C:cytosol"/>
    <property type="evidence" value="ECO:0007669"/>
    <property type="project" value="TreeGrafter"/>
</dbReference>
<name>A0A3P2A786_9NEIS</name>
<dbReference type="PANTHER" id="PTHR21087">
    <property type="entry name" value="SHIKIMATE KINASE"/>
    <property type="match status" value="1"/>
</dbReference>
<dbReference type="GO" id="GO:0000287">
    <property type="term" value="F:magnesium ion binding"/>
    <property type="evidence" value="ECO:0007669"/>
    <property type="project" value="UniProtKB-UniRule"/>
</dbReference>
<dbReference type="EMBL" id="RQYC01000002">
    <property type="protein sequence ID" value="RRD91289.1"/>
    <property type="molecule type" value="Genomic_DNA"/>
</dbReference>
<dbReference type="GO" id="GO:0004765">
    <property type="term" value="F:shikimate kinase activity"/>
    <property type="evidence" value="ECO:0007669"/>
    <property type="project" value="UniProtKB-UniRule"/>
</dbReference>
<keyword evidence="9 11" id="KW-0057">Aromatic amino acid biosynthesis</keyword>
<proteinExistence type="inferred from homology"/>
<evidence type="ECO:0000256" key="3">
    <source>
        <dbReference type="ARBA" id="ARBA00012154"/>
    </source>
</evidence>
<feature type="binding site" evidence="11">
    <location>
        <position position="124"/>
    </location>
    <ligand>
        <name>ATP</name>
        <dbReference type="ChEBI" id="CHEBI:30616"/>
    </ligand>
</feature>
<dbReference type="CDD" id="cd00464">
    <property type="entry name" value="SK"/>
    <property type="match status" value="1"/>
</dbReference>
<dbReference type="PANTHER" id="PTHR21087:SF16">
    <property type="entry name" value="SHIKIMATE KINASE 1, CHLOROPLASTIC"/>
    <property type="match status" value="1"/>
</dbReference>
<evidence type="ECO:0000256" key="8">
    <source>
        <dbReference type="ARBA" id="ARBA00022840"/>
    </source>
</evidence>
<keyword evidence="11" id="KW-0479">Metal-binding</keyword>
<feature type="binding site" evidence="11">
    <location>
        <position position="22"/>
    </location>
    <ligand>
        <name>Mg(2+)</name>
        <dbReference type="ChEBI" id="CHEBI:18420"/>
    </ligand>
</feature>
<keyword evidence="11" id="KW-0460">Magnesium</keyword>
<evidence type="ECO:0000256" key="9">
    <source>
        <dbReference type="ARBA" id="ARBA00023141"/>
    </source>
</evidence>
<reference evidence="12 13" key="1">
    <citation type="submission" date="2018-11" db="EMBL/GenBank/DDBJ databases">
        <title>Genomes From Bacteria Associated with the Canine Oral Cavity: a Test Case for Automated Genome-Based Taxonomic Assignment.</title>
        <authorList>
            <person name="Coil D.A."/>
            <person name="Jospin G."/>
            <person name="Darling A.E."/>
            <person name="Wallis C."/>
            <person name="Davis I.J."/>
            <person name="Harris S."/>
            <person name="Eisen J.A."/>
            <person name="Holcombe L.J."/>
            <person name="O'Flynn C."/>
        </authorList>
    </citation>
    <scope>NUCLEOTIDE SEQUENCE [LARGE SCALE GENOMIC DNA]</scope>
    <source>
        <strain evidence="12 13">COT-280</strain>
    </source>
</reference>
<dbReference type="Gene3D" id="3.40.50.300">
    <property type="entry name" value="P-loop containing nucleotide triphosphate hydrolases"/>
    <property type="match status" value="1"/>
</dbReference>
<dbReference type="Pfam" id="PF01202">
    <property type="entry name" value="SKI"/>
    <property type="match status" value="1"/>
</dbReference>
<dbReference type="GO" id="GO:0008652">
    <property type="term" value="P:amino acid biosynthetic process"/>
    <property type="evidence" value="ECO:0007669"/>
    <property type="project" value="UniProtKB-KW"/>
</dbReference>
<feature type="binding site" evidence="11">
    <location>
        <position position="40"/>
    </location>
    <ligand>
        <name>substrate</name>
    </ligand>
</feature>
<dbReference type="PRINTS" id="PR01100">
    <property type="entry name" value="SHIKIMTKNASE"/>
</dbReference>
<comment type="catalytic activity">
    <reaction evidence="10 11">
        <text>shikimate + ATP = 3-phosphoshikimate + ADP + H(+)</text>
        <dbReference type="Rhea" id="RHEA:13121"/>
        <dbReference type="ChEBI" id="CHEBI:15378"/>
        <dbReference type="ChEBI" id="CHEBI:30616"/>
        <dbReference type="ChEBI" id="CHEBI:36208"/>
        <dbReference type="ChEBI" id="CHEBI:145989"/>
        <dbReference type="ChEBI" id="CHEBI:456216"/>
        <dbReference type="EC" id="2.7.1.71"/>
    </reaction>
</comment>
<dbReference type="GO" id="GO:0005524">
    <property type="term" value="F:ATP binding"/>
    <property type="evidence" value="ECO:0007669"/>
    <property type="project" value="UniProtKB-UniRule"/>
</dbReference>
<gene>
    <name evidence="11" type="primary">aroK</name>
    <name evidence="12" type="ORF">EII21_02570</name>
</gene>
<dbReference type="AlphaFoldDB" id="A0A3P2A786"/>
<dbReference type="OrthoDB" id="9800332at2"/>
<evidence type="ECO:0000256" key="2">
    <source>
        <dbReference type="ARBA" id="ARBA00006997"/>
    </source>
</evidence>
<evidence type="ECO:0000256" key="10">
    <source>
        <dbReference type="ARBA" id="ARBA00048567"/>
    </source>
</evidence>
<dbReference type="InterPro" id="IPR000623">
    <property type="entry name" value="Shikimate_kinase/TSH1"/>
</dbReference>
<comment type="pathway">
    <text evidence="1 11">Metabolic intermediate biosynthesis; chorismate biosynthesis; chorismate from D-erythrose 4-phosphate and phosphoenolpyruvate: step 5/7.</text>
</comment>
<keyword evidence="4 11" id="KW-0028">Amino-acid biosynthesis</keyword>
<comment type="caution">
    <text evidence="11">Lacks conserved residue(s) required for the propagation of feature annotation.</text>
</comment>
<comment type="caution">
    <text evidence="12">The sequence shown here is derived from an EMBL/GenBank/DDBJ whole genome shotgun (WGS) entry which is preliminary data.</text>
</comment>
<organism evidence="12 13">
    <name type="scientific">Conchiformibius steedae</name>
    <dbReference type="NCBI Taxonomy" id="153493"/>
    <lineage>
        <taxon>Bacteria</taxon>
        <taxon>Pseudomonadati</taxon>
        <taxon>Pseudomonadota</taxon>
        <taxon>Betaproteobacteria</taxon>
        <taxon>Neisseriales</taxon>
        <taxon>Neisseriaceae</taxon>
        <taxon>Conchiformibius</taxon>
    </lineage>
</organism>
<comment type="cofactor">
    <cofactor evidence="11">
        <name>Mg(2+)</name>
        <dbReference type="ChEBI" id="CHEBI:18420"/>
    </cofactor>
    <text evidence="11">Binds 1 Mg(2+) ion per subunit.</text>
</comment>
<sequence>MPAMNSMAGNIFFIGLMGAGKTSLGKQLAARLQRPFFDSDQALCEKTGVSIPTIFEWEGEDGFRERECQIIDELTALSGIVLATGGGAVLRPQNRACLRERGTVVYLHVPPEILFERTRHDRTRPLLQVDDPLQTLRELYRVRDPLYRQTAHWVLDVGNDAYFSTFKQLLDMLLRNQQNADFAG</sequence>
<feature type="binding site" evidence="11">
    <location>
        <begin position="18"/>
        <end position="23"/>
    </location>
    <ligand>
        <name>ATP</name>
        <dbReference type="ChEBI" id="CHEBI:30616"/>
    </ligand>
</feature>
<keyword evidence="13" id="KW-1185">Reference proteome</keyword>
<dbReference type="EC" id="2.7.1.71" evidence="3 11"/>
<comment type="subcellular location">
    <subcellularLocation>
        <location evidence="11">Cytoplasm</location>
    </subcellularLocation>
</comment>
<dbReference type="PROSITE" id="PS01128">
    <property type="entry name" value="SHIKIMATE_KINASE"/>
    <property type="match status" value="1"/>
</dbReference>
<evidence type="ECO:0000256" key="11">
    <source>
        <dbReference type="HAMAP-Rule" id="MF_00109"/>
    </source>
</evidence>
<evidence type="ECO:0000256" key="7">
    <source>
        <dbReference type="ARBA" id="ARBA00022777"/>
    </source>
</evidence>
<evidence type="ECO:0000256" key="5">
    <source>
        <dbReference type="ARBA" id="ARBA00022679"/>
    </source>
</evidence>
<dbReference type="InterPro" id="IPR031322">
    <property type="entry name" value="Shikimate/glucono_kinase"/>
</dbReference>
<dbReference type="HAMAP" id="MF_00109">
    <property type="entry name" value="Shikimate_kinase"/>
    <property type="match status" value="1"/>
</dbReference>
<keyword evidence="11" id="KW-0963">Cytoplasm</keyword>